<dbReference type="GO" id="GO:0005737">
    <property type="term" value="C:cytoplasm"/>
    <property type="evidence" value="ECO:0007669"/>
    <property type="project" value="UniProtKB-ARBA"/>
</dbReference>
<dbReference type="InterPro" id="IPR003877">
    <property type="entry name" value="SPRY_dom"/>
</dbReference>
<keyword evidence="6" id="KW-1185">Reference proteome</keyword>
<keyword evidence="3" id="KW-0862">Zinc</keyword>
<name>A0A8T2PX89_9TELE</name>
<dbReference type="OrthoDB" id="426657at2759"/>
<dbReference type="GO" id="GO:0008270">
    <property type="term" value="F:zinc ion binding"/>
    <property type="evidence" value="ECO:0007669"/>
    <property type="project" value="UniProtKB-KW"/>
</dbReference>
<proteinExistence type="predicted"/>
<sequence length="364" mass="41607">VCDEGLICGSHRGHNLAKLEDAWKHVIEELKKEVTEVKSSFVKNGNIKNQVAEAKKKIEVIYKMAEERVTKQYREIKELMDHNQQKAFLLIQSLREFDLQGLDRLTLEDEQHQASHSQSVEDLGQLTADDSTINLGKIKELSINLEAMKSFYNDLERRIYVDNKRLKSFESSVTRLVKKIKELLPRPWEFAENVTFDKTTAANNLKMSEDGTSVWYVPSQPQGRRLRKQEDGEVNILANEAFSSGQHYWEVEVKGRLNWTVGVVEQGWKEGSAGAGLGQDKRSWALQSEDGLLVALHNDENRMLRERDPFTRVGVFLDCDNSVLKFMNVDTGRVLHSFLPKVKKPLIPAFSIVREESTAPPLTL</sequence>
<feature type="non-terminal residue" evidence="5">
    <location>
        <position position="364"/>
    </location>
</feature>
<gene>
    <name evidence="5" type="ORF">JZ751_000758</name>
</gene>
<dbReference type="InterPro" id="IPR001870">
    <property type="entry name" value="B30.2/SPRY"/>
</dbReference>
<dbReference type="SMART" id="SM00589">
    <property type="entry name" value="PRY"/>
    <property type="match status" value="1"/>
</dbReference>
<dbReference type="PANTHER" id="PTHR25465:SF31">
    <property type="entry name" value="RING-TYPE DOMAIN-CONTAINING PROTEIN"/>
    <property type="match status" value="1"/>
</dbReference>
<dbReference type="Gene3D" id="2.60.120.920">
    <property type="match status" value="1"/>
</dbReference>
<evidence type="ECO:0000313" key="5">
    <source>
        <dbReference type="EMBL" id="KAG9355914.1"/>
    </source>
</evidence>
<dbReference type="PANTHER" id="PTHR25465">
    <property type="entry name" value="B-BOX DOMAIN CONTAINING"/>
    <property type="match status" value="1"/>
</dbReference>
<dbReference type="InterPro" id="IPR051051">
    <property type="entry name" value="E3_ubiq-ligase_TRIM/RNF"/>
</dbReference>
<evidence type="ECO:0000256" key="1">
    <source>
        <dbReference type="ARBA" id="ARBA00022723"/>
    </source>
</evidence>
<organism evidence="5 6">
    <name type="scientific">Albula glossodonta</name>
    <name type="common">roundjaw bonefish</name>
    <dbReference type="NCBI Taxonomy" id="121402"/>
    <lineage>
        <taxon>Eukaryota</taxon>
        <taxon>Metazoa</taxon>
        <taxon>Chordata</taxon>
        <taxon>Craniata</taxon>
        <taxon>Vertebrata</taxon>
        <taxon>Euteleostomi</taxon>
        <taxon>Actinopterygii</taxon>
        <taxon>Neopterygii</taxon>
        <taxon>Teleostei</taxon>
        <taxon>Albuliformes</taxon>
        <taxon>Albulidae</taxon>
        <taxon>Albula</taxon>
    </lineage>
</organism>
<dbReference type="PROSITE" id="PS50188">
    <property type="entry name" value="B302_SPRY"/>
    <property type="match status" value="1"/>
</dbReference>
<evidence type="ECO:0000259" key="4">
    <source>
        <dbReference type="PROSITE" id="PS50188"/>
    </source>
</evidence>
<dbReference type="Proteomes" id="UP000824540">
    <property type="component" value="Unassembled WGS sequence"/>
</dbReference>
<dbReference type="InterPro" id="IPR013320">
    <property type="entry name" value="ConA-like_dom_sf"/>
</dbReference>
<dbReference type="SMART" id="SM00449">
    <property type="entry name" value="SPRY"/>
    <property type="match status" value="1"/>
</dbReference>
<keyword evidence="1" id="KW-0479">Metal-binding</keyword>
<evidence type="ECO:0000256" key="3">
    <source>
        <dbReference type="ARBA" id="ARBA00022833"/>
    </source>
</evidence>
<dbReference type="SUPFAM" id="SSF49899">
    <property type="entry name" value="Concanavalin A-like lectins/glucanases"/>
    <property type="match status" value="1"/>
</dbReference>
<keyword evidence="2" id="KW-0863">Zinc-finger</keyword>
<dbReference type="AlphaFoldDB" id="A0A8T2PX89"/>
<dbReference type="PRINTS" id="PR01407">
    <property type="entry name" value="BUTYPHLNCDUF"/>
</dbReference>
<accession>A0A8T2PX89</accession>
<dbReference type="EMBL" id="JAFBMS010000001">
    <property type="protein sequence ID" value="KAG9355914.1"/>
    <property type="molecule type" value="Genomic_DNA"/>
</dbReference>
<feature type="non-terminal residue" evidence="5">
    <location>
        <position position="1"/>
    </location>
</feature>
<dbReference type="InterPro" id="IPR043136">
    <property type="entry name" value="B30.2/SPRY_sf"/>
</dbReference>
<dbReference type="InterPro" id="IPR006574">
    <property type="entry name" value="PRY"/>
</dbReference>
<reference evidence="5" key="1">
    <citation type="thesis" date="2021" institute="BYU ScholarsArchive" country="Provo, UT, USA">
        <title>Applications of and Algorithms for Genome Assembly and Genomic Analyses with an Emphasis on Marine Teleosts.</title>
        <authorList>
            <person name="Pickett B.D."/>
        </authorList>
    </citation>
    <scope>NUCLEOTIDE SEQUENCE</scope>
    <source>
        <strain evidence="5">HI-2016</strain>
    </source>
</reference>
<evidence type="ECO:0000313" key="6">
    <source>
        <dbReference type="Proteomes" id="UP000824540"/>
    </source>
</evidence>
<dbReference type="InterPro" id="IPR003879">
    <property type="entry name" value="Butyrophylin_SPRY"/>
</dbReference>
<protein>
    <recommendedName>
        <fullName evidence="4">B30.2/SPRY domain-containing protein</fullName>
    </recommendedName>
</protein>
<dbReference type="Pfam" id="PF00622">
    <property type="entry name" value="SPRY"/>
    <property type="match status" value="1"/>
</dbReference>
<evidence type="ECO:0000256" key="2">
    <source>
        <dbReference type="ARBA" id="ARBA00022771"/>
    </source>
</evidence>
<feature type="domain" description="B30.2/SPRY" evidence="4">
    <location>
        <begin position="173"/>
        <end position="364"/>
    </location>
</feature>
<comment type="caution">
    <text evidence="5">The sequence shown here is derived from an EMBL/GenBank/DDBJ whole genome shotgun (WGS) entry which is preliminary data.</text>
</comment>